<dbReference type="EMBL" id="LAZR01016593">
    <property type="protein sequence ID" value="KKM03833.1"/>
    <property type="molecule type" value="Genomic_DNA"/>
</dbReference>
<accession>A0A0F9JY64</accession>
<name>A0A0F9JY64_9ZZZZ</name>
<organism evidence="1">
    <name type="scientific">marine sediment metagenome</name>
    <dbReference type="NCBI Taxonomy" id="412755"/>
    <lineage>
        <taxon>unclassified sequences</taxon>
        <taxon>metagenomes</taxon>
        <taxon>ecological metagenomes</taxon>
    </lineage>
</organism>
<protein>
    <submittedName>
        <fullName evidence="1">Uncharacterized protein</fullName>
    </submittedName>
</protein>
<evidence type="ECO:0000313" key="1">
    <source>
        <dbReference type="EMBL" id="KKM03833.1"/>
    </source>
</evidence>
<proteinExistence type="predicted"/>
<gene>
    <name evidence="1" type="ORF">LCGC14_1770560</name>
</gene>
<dbReference type="AlphaFoldDB" id="A0A0F9JY64"/>
<comment type="caution">
    <text evidence="1">The sequence shown here is derived from an EMBL/GenBank/DDBJ whole genome shotgun (WGS) entry which is preliminary data.</text>
</comment>
<sequence length="74" mass="8411">MTTHVDRYTPKSFTTNMYGSDNWNQLPLIGALRLELGNRAYAWLIDTATHANQIRSTTGSRWATERAELARKNG</sequence>
<reference evidence="1" key="1">
    <citation type="journal article" date="2015" name="Nature">
        <title>Complex archaea that bridge the gap between prokaryotes and eukaryotes.</title>
        <authorList>
            <person name="Spang A."/>
            <person name="Saw J.H."/>
            <person name="Jorgensen S.L."/>
            <person name="Zaremba-Niedzwiedzka K."/>
            <person name="Martijn J."/>
            <person name="Lind A.E."/>
            <person name="van Eijk R."/>
            <person name="Schleper C."/>
            <person name="Guy L."/>
            <person name="Ettema T.J."/>
        </authorList>
    </citation>
    <scope>NUCLEOTIDE SEQUENCE</scope>
</reference>